<dbReference type="GO" id="GO:0005829">
    <property type="term" value="C:cytosol"/>
    <property type="evidence" value="ECO:0007669"/>
    <property type="project" value="TreeGrafter"/>
</dbReference>
<feature type="domain" description="AdoMet activation" evidence="4">
    <location>
        <begin position="1"/>
        <end position="206"/>
    </location>
</feature>
<reference evidence="6" key="1">
    <citation type="submission" date="2017-01" db="EMBL/GenBank/DDBJ databases">
        <authorList>
            <person name="Wang Y."/>
            <person name="White M."/>
            <person name="Kvist S."/>
            <person name="Moncalvo J.-M."/>
        </authorList>
    </citation>
    <scope>NUCLEOTIDE SEQUENCE [LARGE SCALE GENOMIC DNA]</scope>
    <source>
        <strain evidence="6">COL-18-3</strain>
    </source>
</reference>
<dbReference type="Gene3D" id="3.10.196.10">
    <property type="entry name" value="Vitamin B12-dependent methionine synthase, activation domain"/>
    <property type="match status" value="1"/>
</dbReference>
<dbReference type="GO" id="GO:0050667">
    <property type="term" value="P:homocysteine metabolic process"/>
    <property type="evidence" value="ECO:0007669"/>
    <property type="project" value="TreeGrafter"/>
</dbReference>
<evidence type="ECO:0000256" key="2">
    <source>
        <dbReference type="ARBA" id="ARBA00023285"/>
    </source>
</evidence>
<dbReference type="AlphaFoldDB" id="A0A1R1PDE4"/>
<sequence length="206" mass="23081">NHCISDFISSTHTDYVGTMLLTSGKNILELADDYKDNKHDDYTSLLIKTLADRLVEAMAERVHLEIRQQYWGYEDSTKFATTANSNTNTNANTTVDVNALFACKYEGIRPAIGYPTQPDHSEITKLWKLATDAHPEIDQYLSFAGDQSYMLNPPNSISALVFANPRSKYFSSGKICKDQVEDYAARANLPVSTVEKNLQPILAYTP</sequence>
<evidence type="ECO:0000256" key="3">
    <source>
        <dbReference type="PROSITE-ProRule" id="PRU00346"/>
    </source>
</evidence>
<dbReference type="PANTHER" id="PTHR45833">
    <property type="entry name" value="METHIONINE SYNTHASE"/>
    <property type="match status" value="1"/>
</dbReference>
<keyword evidence="6" id="KW-1185">Reference proteome</keyword>
<dbReference type="OrthoDB" id="261426at2759"/>
<organism evidence="5 6">
    <name type="scientific">Zancudomyces culisetae</name>
    <name type="common">Gut fungus</name>
    <name type="synonym">Smittium culisetae</name>
    <dbReference type="NCBI Taxonomy" id="1213189"/>
    <lineage>
        <taxon>Eukaryota</taxon>
        <taxon>Fungi</taxon>
        <taxon>Fungi incertae sedis</taxon>
        <taxon>Zoopagomycota</taxon>
        <taxon>Kickxellomycotina</taxon>
        <taxon>Harpellomycetes</taxon>
        <taxon>Harpellales</taxon>
        <taxon>Legeriomycetaceae</taxon>
        <taxon>Zancudomyces</taxon>
    </lineage>
</organism>
<dbReference type="PROSITE" id="PS50974">
    <property type="entry name" value="ADOMET_ACTIVATION"/>
    <property type="match status" value="1"/>
</dbReference>
<dbReference type="EMBL" id="LSSK01001739">
    <property type="protein sequence ID" value="OMH78892.1"/>
    <property type="molecule type" value="Genomic_DNA"/>
</dbReference>
<dbReference type="PANTHER" id="PTHR45833:SF1">
    <property type="entry name" value="METHIONINE SYNTHASE"/>
    <property type="match status" value="1"/>
</dbReference>
<evidence type="ECO:0000259" key="4">
    <source>
        <dbReference type="PROSITE" id="PS50974"/>
    </source>
</evidence>
<dbReference type="InterPro" id="IPR050554">
    <property type="entry name" value="Met_Synthase/Corrinoid"/>
</dbReference>
<dbReference type="SUPFAM" id="SSF56507">
    <property type="entry name" value="Methionine synthase activation domain-like"/>
    <property type="match status" value="1"/>
</dbReference>
<keyword evidence="3" id="KW-0808">Transferase</keyword>
<evidence type="ECO:0000256" key="1">
    <source>
        <dbReference type="ARBA" id="ARBA00022723"/>
    </source>
</evidence>
<accession>A0A1R1PDE4</accession>
<evidence type="ECO:0000313" key="6">
    <source>
        <dbReference type="Proteomes" id="UP000188320"/>
    </source>
</evidence>
<dbReference type="Proteomes" id="UP000188320">
    <property type="component" value="Unassembled WGS sequence"/>
</dbReference>
<comment type="caution">
    <text evidence="5">The sequence shown here is derived from an EMBL/GenBank/DDBJ whole genome shotgun (WGS) entry which is preliminary data.</text>
</comment>
<dbReference type="Pfam" id="PF02965">
    <property type="entry name" value="Met_synt_B12"/>
    <property type="match status" value="1"/>
</dbReference>
<keyword evidence="3" id="KW-0489">Methyltransferase</keyword>
<dbReference type="GO" id="GO:0032259">
    <property type="term" value="P:methylation"/>
    <property type="evidence" value="ECO:0007669"/>
    <property type="project" value="UniProtKB-KW"/>
</dbReference>
<dbReference type="GO" id="GO:0008705">
    <property type="term" value="F:methionine synthase activity"/>
    <property type="evidence" value="ECO:0007669"/>
    <property type="project" value="InterPro"/>
</dbReference>
<keyword evidence="1" id="KW-0479">Metal-binding</keyword>
<evidence type="ECO:0000313" key="5">
    <source>
        <dbReference type="EMBL" id="OMH78892.1"/>
    </source>
</evidence>
<dbReference type="InterPro" id="IPR037010">
    <property type="entry name" value="VitB12-dep_Met_synth_activ_sf"/>
</dbReference>
<name>A0A1R1PDE4_ZANCU</name>
<protein>
    <submittedName>
        <fullName evidence="5">Methionine synthase</fullName>
    </submittedName>
</protein>
<keyword evidence="2" id="KW-0170">Cobalt</keyword>
<gene>
    <name evidence="5" type="ORF">AX774_g7712</name>
</gene>
<dbReference type="InterPro" id="IPR004223">
    <property type="entry name" value="VitB12-dep_Met_synth_activ_dom"/>
</dbReference>
<dbReference type="GO" id="GO:0046872">
    <property type="term" value="F:metal ion binding"/>
    <property type="evidence" value="ECO:0007669"/>
    <property type="project" value="UniProtKB-KW"/>
</dbReference>
<feature type="non-terminal residue" evidence="5">
    <location>
        <position position="1"/>
    </location>
</feature>
<proteinExistence type="predicted"/>
<dbReference type="GO" id="GO:0046653">
    <property type="term" value="P:tetrahydrofolate metabolic process"/>
    <property type="evidence" value="ECO:0007669"/>
    <property type="project" value="TreeGrafter"/>
</dbReference>